<dbReference type="EC" id="4.2.1.6" evidence="3"/>
<dbReference type="SMART" id="SM00922">
    <property type="entry name" value="MR_MLE"/>
    <property type="match status" value="1"/>
</dbReference>
<sequence length="388" mass="43693">MKITDVKVWLVEGIKYNWTMMKVYTDTGLTGVGEATNWPGSPIIESAARHIGERVIGLDPLRTDFIWTKLYRDLNWIGPYGASMCAISGLDMALLDLKGKALQTPCYQLLGGAFRSDIRLYANYWFTGGNHTAEDYAQQARRVKDLGFTGLKFDPFAHTNYLYGEDLHTSLSLETSQQDLAFEVTKAVRDAVGPEFDMMIETHAMLNFEMAIKMAQRLAPLGVTWFEEPAGPESSQTLRAFRERLPSEVPICVGERHYTRHGFRPVLENHICDVIMPDITRCGGPSEMKRIATMAEAYGVLVAPHNPNGPLSTLASAHVCASIPNFFRCEFMLNDVPWRDEVIDHPLEIENGYLKLSDRPGLGVDLVEQKMEAHPGIRDLNERENFYV</sequence>
<keyword evidence="4" id="KW-1185">Reference proteome</keyword>
<dbReference type="Gene3D" id="3.30.390.10">
    <property type="entry name" value="Enolase-like, N-terminal domain"/>
    <property type="match status" value="1"/>
</dbReference>
<evidence type="ECO:0000256" key="1">
    <source>
        <dbReference type="ARBA" id="ARBA00023239"/>
    </source>
</evidence>
<dbReference type="PANTHER" id="PTHR48080:SF2">
    <property type="entry name" value="D-GALACTONATE DEHYDRATASE"/>
    <property type="match status" value="1"/>
</dbReference>
<dbReference type="SUPFAM" id="SSF54826">
    <property type="entry name" value="Enolase N-terminal domain-like"/>
    <property type="match status" value="1"/>
</dbReference>
<dbReference type="CDD" id="cd03316">
    <property type="entry name" value="MR_like"/>
    <property type="match status" value="1"/>
</dbReference>
<dbReference type="Pfam" id="PF02746">
    <property type="entry name" value="MR_MLE_N"/>
    <property type="match status" value="1"/>
</dbReference>
<dbReference type="AlphaFoldDB" id="A0A5C5ZBA9"/>
<dbReference type="RefSeq" id="WP_146402170.1">
    <property type="nucleotide sequence ID" value="NZ_SJPJ01000001.1"/>
</dbReference>
<proteinExistence type="predicted"/>
<dbReference type="SFLD" id="SFLDG00179">
    <property type="entry name" value="mandelate_racemase"/>
    <property type="match status" value="1"/>
</dbReference>
<dbReference type="SFLD" id="SFLDS00001">
    <property type="entry name" value="Enolase"/>
    <property type="match status" value="1"/>
</dbReference>
<protein>
    <submittedName>
        <fullName evidence="3">D-galactonate dehydratase</fullName>
        <ecNumber evidence="3">4.2.1.6</ecNumber>
    </submittedName>
</protein>
<feature type="domain" description="Mandelate racemase/muconate lactonizing enzyme C-terminal" evidence="2">
    <location>
        <begin position="133"/>
        <end position="246"/>
    </location>
</feature>
<dbReference type="InterPro" id="IPR013341">
    <property type="entry name" value="Mandelate_racemase_N_dom"/>
</dbReference>
<name>A0A5C5ZBA9_9BACT</name>
<comment type="caution">
    <text evidence="3">The sequence shown here is derived from an EMBL/GenBank/DDBJ whole genome shotgun (WGS) entry which is preliminary data.</text>
</comment>
<dbReference type="GO" id="GO:0008869">
    <property type="term" value="F:galactonate dehydratase activity"/>
    <property type="evidence" value="ECO:0007669"/>
    <property type="project" value="UniProtKB-EC"/>
</dbReference>
<dbReference type="Gene3D" id="3.20.20.120">
    <property type="entry name" value="Enolase-like C-terminal domain"/>
    <property type="match status" value="1"/>
</dbReference>
<dbReference type="SUPFAM" id="SSF51604">
    <property type="entry name" value="Enolase C-terminal domain-like"/>
    <property type="match status" value="1"/>
</dbReference>
<organism evidence="3 4">
    <name type="scientific">Novipirellula herctigrandis</name>
    <dbReference type="NCBI Taxonomy" id="2527986"/>
    <lineage>
        <taxon>Bacteria</taxon>
        <taxon>Pseudomonadati</taxon>
        <taxon>Planctomycetota</taxon>
        <taxon>Planctomycetia</taxon>
        <taxon>Pirellulales</taxon>
        <taxon>Pirellulaceae</taxon>
        <taxon>Novipirellula</taxon>
    </lineage>
</organism>
<accession>A0A5C5ZBA9</accession>
<gene>
    <name evidence="3" type="primary">dgoD</name>
    <name evidence="3" type="ORF">CA13_59160</name>
</gene>
<dbReference type="Pfam" id="PF13378">
    <property type="entry name" value="MR_MLE_C"/>
    <property type="match status" value="1"/>
</dbReference>
<reference evidence="3 4" key="1">
    <citation type="submission" date="2019-02" db="EMBL/GenBank/DDBJ databases">
        <title>Deep-cultivation of Planctomycetes and their phenomic and genomic characterization uncovers novel biology.</title>
        <authorList>
            <person name="Wiegand S."/>
            <person name="Jogler M."/>
            <person name="Boedeker C."/>
            <person name="Pinto D."/>
            <person name="Vollmers J."/>
            <person name="Rivas-Marin E."/>
            <person name="Kohn T."/>
            <person name="Peeters S.H."/>
            <person name="Heuer A."/>
            <person name="Rast P."/>
            <person name="Oberbeckmann S."/>
            <person name="Bunk B."/>
            <person name="Jeske O."/>
            <person name="Meyerdierks A."/>
            <person name="Storesund J.E."/>
            <person name="Kallscheuer N."/>
            <person name="Luecker S."/>
            <person name="Lage O.M."/>
            <person name="Pohl T."/>
            <person name="Merkel B.J."/>
            <person name="Hornburger P."/>
            <person name="Mueller R.-W."/>
            <person name="Bruemmer F."/>
            <person name="Labrenz M."/>
            <person name="Spormann A.M."/>
            <person name="Op Den Camp H."/>
            <person name="Overmann J."/>
            <person name="Amann R."/>
            <person name="Jetten M.S.M."/>
            <person name="Mascher T."/>
            <person name="Medema M.H."/>
            <person name="Devos D.P."/>
            <person name="Kaster A.-K."/>
            <person name="Ovreas L."/>
            <person name="Rohde M."/>
            <person name="Galperin M.Y."/>
            <person name="Jogler C."/>
        </authorList>
    </citation>
    <scope>NUCLEOTIDE SEQUENCE [LARGE SCALE GENOMIC DNA]</scope>
    <source>
        <strain evidence="3 4">CA13</strain>
    </source>
</reference>
<dbReference type="InterPro" id="IPR029065">
    <property type="entry name" value="Enolase_C-like"/>
</dbReference>
<dbReference type="InterPro" id="IPR036849">
    <property type="entry name" value="Enolase-like_C_sf"/>
</dbReference>
<dbReference type="Proteomes" id="UP000315010">
    <property type="component" value="Unassembled WGS sequence"/>
</dbReference>
<dbReference type="InterPro" id="IPR013342">
    <property type="entry name" value="Mandelate_racemase_C"/>
</dbReference>
<evidence type="ECO:0000259" key="2">
    <source>
        <dbReference type="SMART" id="SM00922"/>
    </source>
</evidence>
<dbReference type="InterPro" id="IPR029017">
    <property type="entry name" value="Enolase-like_N"/>
</dbReference>
<dbReference type="InterPro" id="IPR034593">
    <property type="entry name" value="DgoD-like"/>
</dbReference>
<dbReference type="EMBL" id="SJPJ01000001">
    <property type="protein sequence ID" value="TWT84438.1"/>
    <property type="molecule type" value="Genomic_DNA"/>
</dbReference>
<dbReference type="PANTHER" id="PTHR48080">
    <property type="entry name" value="D-GALACTONATE DEHYDRATASE-RELATED"/>
    <property type="match status" value="1"/>
</dbReference>
<dbReference type="OrthoDB" id="9785902at2"/>
<evidence type="ECO:0000313" key="4">
    <source>
        <dbReference type="Proteomes" id="UP000315010"/>
    </source>
</evidence>
<evidence type="ECO:0000313" key="3">
    <source>
        <dbReference type="EMBL" id="TWT84438.1"/>
    </source>
</evidence>
<keyword evidence="1 3" id="KW-0456">Lyase</keyword>